<dbReference type="EMBL" id="GFDF01011141">
    <property type="protein sequence ID" value="JAV02943.1"/>
    <property type="molecule type" value="Transcribed_RNA"/>
</dbReference>
<comment type="catalytic activity">
    <reaction evidence="7">
        <text>a 1,2-diacyl-sn-glycero-3-phosphocholine(in) = a 1,2-diacyl-sn-glycero-3-phosphocholine(out)</text>
        <dbReference type="Rhea" id="RHEA:38571"/>
        <dbReference type="ChEBI" id="CHEBI:57643"/>
    </reaction>
</comment>
<evidence type="ECO:0000256" key="13">
    <source>
        <dbReference type="ARBA" id="ARBA00045827"/>
    </source>
</evidence>
<evidence type="ECO:0000256" key="5">
    <source>
        <dbReference type="ARBA" id="ARBA00023136"/>
    </source>
</evidence>
<evidence type="ECO:0000256" key="15">
    <source>
        <dbReference type="SAM" id="Phobius"/>
    </source>
</evidence>
<evidence type="ECO:0000256" key="1">
    <source>
        <dbReference type="ARBA" id="ARBA00004141"/>
    </source>
</evidence>
<evidence type="ECO:0000256" key="8">
    <source>
        <dbReference type="ARBA" id="ARBA00035895"/>
    </source>
</evidence>
<keyword evidence="5 15" id="KW-0472">Membrane</keyword>
<keyword evidence="4 15" id="KW-1133">Transmembrane helix</keyword>
<evidence type="ECO:0000256" key="14">
    <source>
        <dbReference type="ARBA" id="ARBA00093208"/>
    </source>
</evidence>
<evidence type="ECO:0000256" key="10">
    <source>
        <dbReference type="ARBA" id="ARBA00040905"/>
    </source>
</evidence>
<evidence type="ECO:0000256" key="9">
    <source>
        <dbReference type="ARBA" id="ARBA00036810"/>
    </source>
</evidence>
<comment type="catalytic activity">
    <reaction evidence="14">
        <text>a 6-(alpha-D-glucosaminyl)-1-(1,2-diacyl-sn-glycero-3-phospho)-1D-myo-inositol(in) = a 6-(alpha-D-glucosaminyl)-1-(1,2-diacyl-sn-glycero-3-phospho)-1D-myo-inositol(out)</text>
        <dbReference type="Rhea" id="RHEA:71491"/>
        <dbReference type="ChEBI" id="CHEBI:57997"/>
    </reaction>
</comment>
<sequence>MLKFPSLTTILSVAFICYIAHSIWVLAQIFTAPVCTREPCFRSFLLKEDLPQLQMAVFTSTTRDPITAEIKEVAAVKPFDFMESFTRTMEIPIPAKTRRNGTLYMHVVLAIDDDKPIIWNRRRDDLAVIHRIPLTEHVVPKHTTFNLITDDGQKVPAKPNQRPVSHLRTKIYFGILADDITLSQYDIPAEMSGLVRVTKHNEFLPVFQNDILKHRYDDLVEVVRGMESFPLEVTYSPVGIGKFRLIAHVSHAMRSLETLGFSKKDVDEVKGIFSDTNVYILCGTVFVGSIHMLFDFLAFKNDVNFWRSKRNYAGLSVRTVLWRGFSQVIILLHLLDEKTSMIVLIPVGVGTLIELWKCKKILRLEVSLRGIKVRQQTEMKVERLTKDFDRQAMKYLSYVLYPLCVVGAVYSLLYQSHKSWYSWAINSMVNGVYAFGFLFMLPQLFINYKLKSVATLPWRSFMYKAFNTFINDIFAFIITMPTAHRLACFRDDVIFVIYLYQRWLYPVDKNRVDTSEHMEEYEEERKDPEEKKKD</sequence>
<evidence type="ECO:0000256" key="4">
    <source>
        <dbReference type="ARBA" id="ARBA00022989"/>
    </source>
</evidence>
<dbReference type="GO" id="GO:0012505">
    <property type="term" value="C:endomembrane system"/>
    <property type="evidence" value="ECO:0007669"/>
    <property type="project" value="TreeGrafter"/>
</dbReference>
<dbReference type="InterPro" id="IPR008429">
    <property type="entry name" value="CLPTM1"/>
</dbReference>
<evidence type="ECO:0000313" key="16">
    <source>
        <dbReference type="EMBL" id="JAV02943.1"/>
    </source>
</evidence>
<evidence type="ECO:0000256" key="11">
    <source>
        <dbReference type="ARBA" id="ARBA00042320"/>
    </source>
</evidence>
<name>A0A1L8D907_9DIPT</name>
<organism evidence="16">
    <name type="scientific">Nyssomyia neivai</name>
    <dbReference type="NCBI Taxonomy" id="330878"/>
    <lineage>
        <taxon>Eukaryota</taxon>
        <taxon>Metazoa</taxon>
        <taxon>Ecdysozoa</taxon>
        <taxon>Arthropoda</taxon>
        <taxon>Hexapoda</taxon>
        <taxon>Insecta</taxon>
        <taxon>Pterygota</taxon>
        <taxon>Neoptera</taxon>
        <taxon>Endopterygota</taxon>
        <taxon>Diptera</taxon>
        <taxon>Nematocera</taxon>
        <taxon>Psychodoidea</taxon>
        <taxon>Psychodidae</taxon>
        <taxon>Nyssomyia</taxon>
    </lineage>
</organism>
<feature type="transmembrane region" description="Helical" evidence="15">
    <location>
        <begin position="395"/>
        <end position="414"/>
    </location>
</feature>
<comment type="similarity">
    <text evidence="2">Belongs to the CLPTM1 family.</text>
</comment>
<comment type="catalytic activity">
    <reaction evidence="8">
        <text>a 1,2-diacyl-sn-glycero-3-phospho-(1D-myo-inositol)(in) = a 1,2-diacyl-sn-glycero-3-phospho-(1D-myo-inositol)(out)</text>
        <dbReference type="Rhea" id="RHEA:38691"/>
        <dbReference type="ChEBI" id="CHEBI:57880"/>
    </reaction>
</comment>
<protein>
    <recommendedName>
        <fullName evidence="10">Lipid scramblase CLPTM1L</fullName>
    </recommendedName>
    <alternativeName>
        <fullName evidence="12">Cisplatin resistance-related protein 9</fullName>
    </alternativeName>
    <alternativeName>
        <fullName evidence="11">Cleft lip and palate transmembrane protein 1-like protein</fullName>
    </alternativeName>
</protein>
<evidence type="ECO:0000256" key="3">
    <source>
        <dbReference type="ARBA" id="ARBA00022692"/>
    </source>
</evidence>
<accession>A0A1L8D907</accession>
<comment type="catalytic activity">
    <reaction evidence="9">
        <text>6-(alpha-D-glucosaminyl)-(1-octadecanoyl,2-(9Z)-octadecenoyl-sn-glycero-3-phospho)-1D-myo-inositol(in) = 6-(alpha-D-glucosaminyl)-(1-octadecanoyl,2-(9Z)-octadecenoyl-sn-glycero-3-phospho)-1D-myo-inositol(out)</text>
        <dbReference type="Rhea" id="RHEA:71495"/>
        <dbReference type="ChEBI" id="CHEBI:190691"/>
    </reaction>
</comment>
<evidence type="ECO:0000256" key="12">
    <source>
        <dbReference type="ARBA" id="ARBA00043155"/>
    </source>
</evidence>
<evidence type="ECO:0000256" key="6">
    <source>
        <dbReference type="ARBA" id="ARBA00024615"/>
    </source>
</evidence>
<comment type="function">
    <text evidence="13">Scramblase that mediates the translocation of glucosaminylphosphatidylinositol (alpha-D-GlcN-(1-6)-(1,2-diacyl-sn-glycero-3-phospho)-1D-myo-inositol, GlcN-PI) across the endoplasmic reticulum (ER) membrane, from the cytosolic leaflet to the luminal leaflet of the ER membrane, where it participates in the biosynthesis of glycosylphosphatidylinositol (GPI). GPI is a lipid glycoconjugate involved in post-translational modification of proteins. Can also translocate 1,2-diacyl-sn-glycero-3-phospho-(1D-myo-inositol) (phosphatidylinositol or PI), as well as several other phospholipids (1,2-diacyl-sn-glycero-3-phosphocholine, 1,2-diacyl-sn-glycero-3-phosphoethanolamine), and N-acetylglucosaminylphosphatidylinositol (GlcNAc-PI) in vitro.</text>
</comment>
<comment type="subcellular location">
    <subcellularLocation>
        <location evidence="1">Membrane</location>
        <topology evidence="1">Multi-pass membrane protein</topology>
    </subcellularLocation>
</comment>
<dbReference type="PANTHER" id="PTHR21347">
    <property type="entry name" value="CLEFT LIP AND PALATE ASSOCIATED TRANSMEMBRANE PROTEIN-RELATED"/>
    <property type="match status" value="1"/>
</dbReference>
<dbReference type="PANTHER" id="PTHR21347:SF0">
    <property type="entry name" value="LIPID SCRAMBLASE CLPTM1L"/>
    <property type="match status" value="1"/>
</dbReference>
<dbReference type="GO" id="GO:0016020">
    <property type="term" value="C:membrane"/>
    <property type="evidence" value="ECO:0007669"/>
    <property type="project" value="UniProtKB-SubCell"/>
</dbReference>
<feature type="transmembrane region" description="Helical" evidence="15">
    <location>
        <begin position="341"/>
        <end position="358"/>
    </location>
</feature>
<dbReference type="AlphaFoldDB" id="A0A1L8D907"/>
<feature type="transmembrane region" description="Helical" evidence="15">
    <location>
        <begin position="420"/>
        <end position="441"/>
    </location>
</feature>
<dbReference type="Pfam" id="PF05602">
    <property type="entry name" value="CLPTM1"/>
    <property type="match status" value="1"/>
</dbReference>
<feature type="transmembrane region" description="Helical" evidence="15">
    <location>
        <begin position="278"/>
        <end position="299"/>
    </location>
</feature>
<keyword evidence="3 15" id="KW-0812">Transmembrane</keyword>
<evidence type="ECO:0000256" key="2">
    <source>
        <dbReference type="ARBA" id="ARBA00009310"/>
    </source>
</evidence>
<proteinExistence type="inferred from homology"/>
<evidence type="ECO:0000256" key="7">
    <source>
        <dbReference type="ARBA" id="ARBA00024631"/>
    </source>
</evidence>
<comment type="catalytic activity">
    <reaction evidence="6">
        <text>a 1,2-diacyl-sn-glycero-3-phosphoethanolamine(in) = a 1,2-diacyl-sn-glycero-3-phosphoethanolamine(out)</text>
        <dbReference type="Rhea" id="RHEA:38895"/>
        <dbReference type="ChEBI" id="CHEBI:64612"/>
    </reaction>
</comment>
<reference evidence="16" key="1">
    <citation type="submission" date="2016-12" db="EMBL/GenBank/DDBJ databases">
        <title>An insight into the sialome and mialome of the sand fly, Nyssomyia neivai.</title>
        <authorList>
            <person name="Sebastian V."/>
            <person name="Goulart T.M."/>
            <person name="Oliveira W."/>
            <person name="Calvo E."/>
            <person name="Oliveira L.F."/>
            <person name="Pinto M.C."/>
            <person name="Rosselino A.M."/>
            <person name="Ribeiro J.M."/>
        </authorList>
    </citation>
    <scope>NUCLEOTIDE SEQUENCE</scope>
</reference>